<dbReference type="Pfam" id="PF02583">
    <property type="entry name" value="Trns_repr_metal"/>
    <property type="match status" value="1"/>
</dbReference>
<dbReference type="InterPro" id="IPR003735">
    <property type="entry name" value="Metal_Tscrpt_repr"/>
</dbReference>
<name>A0A2S7DX70_9XANT</name>
<evidence type="ECO:0000313" key="2">
    <source>
        <dbReference type="EMBL" id="PPU78442.1"/>
    </source>
</evidence>
<dbReference type="PANTHER" id="PTHR33677">
    <property type="entry name" value="TRANSCRIPTIONAL REPRESSOR FRMR-RELATED"/>
    <property type="match status" value="1"/>
</dbReference>
<accession>A0A2S7DX70</accession>
<dbReference type="EMBL" id="CP082214">
    <property type="protein sequence ID" value="WDM71748.1"/>
    <property type="molecule type" value="Genomic_DNA"/>
</dbReference>
<proteinExistence type="inferred from homology"/>
<sequence length="90" mass="9903">MAHLNHDKSRLLARVRRIRGQVEGLEKALVQDVDCTALLTQVAAFRGAAQGLMVELLSEHLKHHVATPPALADRELAVDDIAAILKTYLK</sequence>
<comment type="similarity">
    <text evidence="1">Belongs to the FrmR/RcnR family.</text>
</comment>
<organism evidence="2 4">
    <name type="scientific">Xanthomonas cucurbitae</name>
    <dbReference type="NCBI Taxonomy" id="56453"/>
    <lineage>
        <taxon>Bacteria</taxon>
        <taxon>Pseudomonadati</taxon>
        <taxon>Pseudomonadota</taxon>
        <taxon>Gammaproteobacteria</taxon>
        <taxon>Lysobacterales</taxon>
        <taxon>Lysobacteraceae</taxon>
        <taxon>Xanthomonas</taxon>
    </lineage>
</organism>
<protein>
    <submittedName>
        <fullName evidence="3">Metal/formaldehyde-sensitive transcriptional repressor</fullName>
    </submittedName>
</protein>
<evidence type="ECO:0000313" key="4">
    <source>
        <dbReference type="Proteomes" id="UP000239561"/>
    </source>
</evidence>
<dbReference type="GO" id="GO:0003677">
    <property type="term" value="F:DNA binding"/>
    <property type="evidence" value="ECO:0007669"/>
    <property type="project" value="InterPro"/>
</dbReference>
<dbReference type="GO" id="GO:0045892">
    <property type="term" value="P:negative regulation of DNA-templated transcription"/>
    <property type="evidence" value="ECO:0007669"/>
    <property type="project" value="UniProtKB-ARBA"/>
</dbReference>
<evidence type="ECO:0000313" key="3">
    <source>
        <dbReference type="EMBL" id="WDM71748.1"/>
    </source>
</evidence>
<dbReference type="GO" id="GO:0046872">
    <property type="term" value="F:metal ion binding"/>
    <property type="evidence" value="ECO:0007669"/>
    <property type="project" value="InterPro"/>
</dbReference>
<dbReference type="PANTHER" id="PTHR33677:SF5">
    <property type="entry name" value="TRANSCRIPTIONAL REPRESSOR FRMR"/>
    <property type="match status" value="1"/>
</dbReference>
<dbReference type="Proteomes" id="UP000239561">
    <property type="component" value="Unassembled WGS sequence"/>
</dbReference>
<dbReference type="OrthoDB" id="9806052at2"/>
<dbReference type="Proteomes" id="UP001214201">
    <property type="component" value="Chromosome"/>
</dbReference>
<reference evidence="3 5" key="2">
    <citation type="submission" date="2021-08" db="EMBL/GenBank/DDBJ databases">
        <title>Genome sequences of Xanthomonas cucurbitae isolates from 5 Midwestern US states.</title>
        <authorList>
            <person name="Hind S.R."/>
        </authorList>
    </citation>
    <scope>NUCLEOTIDE SEQUENCE [LARGE SCALE GENOMIC DNA]</scope>
    <source>
        <strain evidence="3 5">OH_261</strain>
    </source>
</reference>
<dbReference type="AlphaFoldDB" id="A0A2S7DX70"/>
<gene>
    <name evidence="3" type="ORF">K6978_00600</name>
    <name evidence="2" type="ORF">XcuCFBP2542_01750</name>
</gene>
<dbReference type="Gene3D" id="1.20.58.1000">
    <property type="entry name" value="Metal-sensitive repressor, helix protomer"/>
    <property type="match status" value="1"/>
</dbReference>
<dbReference type="CDD" id="cd10153">
    <property type="entry name" value="RcnR-FrmR-like_DUF156"/>
    <property type="match status" value="1"/>
</dbReference>
<dbReference type="RefSeq" id="WP_104601904.1">
    <property type="nucleotide sequence ID" value="NZ_CP033326.1"/>
</dbReference>
<reference evidence="2 4" key="1">
    <citation type="submission" date="2016-08" db="EMBL/GenBank/DDBJ databases">
        <authorList>
            <person name="Seilhamer J.J."/>
        </authorList>
    </citation>
    <scope>NUCLEOTIDE SEQUENCE [LARGE SCALE GENOMIC DNA]</scope>
    <source>
        <strain evidence="2 4">CFBP2542</strain>
    </source>
</reference>
<keyword evidence="5" id="KW-1185">Reference proteome</keyword>
<dbReference type="InterPro" id="IPR038390">
    <property type="entry name" value="Metal_Tscrpt_repr_sf"/>
</dbReference>
<evidence type="ECO:0000313" key="5">
    <source>
        <dbReference type="Proteomes" id="UP001214201"/>
    </source>
</evidence>
<evidence type="ECO:0000256" key="1">
    <source>
        <dbReference type="ARBA" id="ARBA00005260"/>
    </source>
</evidence>
<dbReference type="EMBL" id="MDED01000002">
    <property type="protein sequence ID" value="PPU78442.1"/>
    <property type="molecule type" value="Genomic_DNA"/>
</dbReference>